<dbReference type="PANTHER" id="PTHR12956:SF17">
    <property type="entry name" value="OS01G0749100 PROTEIN"/>
    <property type="match status" value="1"/>
</dbReference>
<proteinExistence type="predicted"/>
<dbReference type="Proteomes" id="UP000239736">
    <property type="component" value="Unassembled WGS sequence"/>
</dbReference>
<comment type="caution">
    <text evidence="2">The sequence shown here is derived from an EMBL/GenBank/DDBJ whole genome shotgun (WGS) entry which is preliminary data.</text>
</comment>
<dbReference type="Pfam" id="PF04765">
    <property type="entry name" value="TOD1_MUCI70"/>
    <property type="match status" value="1"/>
</dbReference>
<accession>A0A2S5JHW2</accession>
<dbReference type="RefSeq" id="WP_104069908.1">
    <property type="nucleotide sequence ID" value="NZ_PRDS01000003.1"/>
</dbReference>
<name>A0A2S5JHW2_9RHOB</name>
<keyword evidence="3" id="KW-1185">Reference proteome</keyword>
<sequence length="248" mass="29507">MSLVLYSAWYGEAEPLNAQVFGPFDSCRRVLFTDRHDLSLPGVEVIHEPAMGLDPARASRRAKLMPHRYFPDAEWSIWIDNKSILRRDPCDLLARLQSATDAGFLAFPHFRRDCVYQELRTAWELGLDDPRILRERARTYRQEGMPEHFGLIEGHFLVRRHNAPDIARFGERWFEHVLRFSRRDQVSFPYLAWRLGLRYEPITMLDRRDTVTFTVFDRKTRKPEFRRHDMARQIARRIWHGIRSGGRK</sequence>
<gene>
    <name evidence="2" type="ORF">LV82_01167</name>
</gene>
<dbReference type="EMBL" id="PRDS01000003">
    <property type="protein sequence ID" value="PPB81126.1"/>
    <property type="molecule type" value="Genomic_DNA"/>
</dbReference>
<dbReference type="AlphaFoldDB" id="A0A2S5JHW2"/>
<dbReference type="InterPro" id="IPR048354">
    <property type="entry name" value="TOD1_MUCI70_glycTrfase_dom"/>
</dbReference>
<dbReference type="InterPro" id="IPR006852">
    <property type="entry name" value="TOD1_MUCI70"/>
</dbReference>
<protein>
    <submittedName>
        <fullName evidence="2">Uncharacterized protein DUF616</fullName>
    </submittedName>
</protein>
<reference evidence="2 3" key="1">
    <citation type="submission" date="2018-01" db="EMBL/GenBank/DDBJ databases">
        <title>Genomic Encyclopedia of Archaeal and Bacterial Type Strains, Phase II (KMG-II): from individual species to whole genera.</title>
        <authorList>
            <person name="Goeker M."/>
        </authorList>
    </citation>
    <scope>NUCLEOTIDE SEQUENCE [LARGE SCALE GENOMIC DNA]</scope>
    <source>
        <strain evidence="2 3">DSM 12048</strain>
    </source>
</reference>
<feature type="domain" description="TOD1/MUCI70 glycosyltransferase-like" evidence="1">
    <location>
        <begin position="54"/>
        <end position="196"/>
    </location>
</feature>
<organism evidence="2 3">
    <name type="scientific">Albidovulum inexpectatum</name>
    <dbReference type="NCBI Taxonomy" id="196587"/>
    <lineage>
        <taxon>Bacteria</taxon>
        <taxon>Pseudomonadati</taxon>
        <taxon>Pseudomonadota</taxon>
        <taxon>Alphaproteobacteria</taxon>
        <taxon>Rhodobacterales</taxon>
        <taxon>Paracoccaceae</taxon>
        <taxon>Albidovulum</taxon>
    </lineage>
</organism>
<dbReference type="OrthoDB" id="396512at2"/>
<evidence type="ECO:0000313" key="2">
    <source>
        <dbReference type="EMBL" id="PPB81126.1"/>
    </source>
</evidence>
<evidence type="ECO:0000313" key="3">
    <source>
        <dbReference type="Proteomes" id="UP000239736"/>
    </source>
</evidence>
<evidence type="ECO:0000259" key="1">
    <source>
        <dbReference type="Pfam" id="PF04765"/>
    </source>
</evidence>
<dbReference type="PANTHER" id="PTHR12956">
    <property type="entry name" value="ALKALINE CERAMIDASE-RELATED"/>
    <property type="match status" value="1"/>
</dbReference>